<reference evidence="2" key="1">
    <citation type="journal article" date="2019" name="Int. J. Syst. Evol. Microbiol.">
        <title>The Global Catalogue of Microorganisms (GCM) 10K type strain sequencing project: providing services to taxonomists for standard genome sequencing and annotation.</title>
        <authorList>
            <consortium name="The Broad Institute Genomics Platform"/>
            <consortium name="The Broad Institute Genome Sequencing Center for Infectious Disease"/>
            <person name="Wu L."/>
            <person name="Ma J."/>
        </authorList>
    </citation>
    <scope>NUCLEOTIDE SEQUENCE [LARGE SCALE GENOMIC DNA]</scope>
    <source>
        <strain evidence="2">PCU 266</strain>
    </source>
</reference>
<keyword evidence="2" id="KW-1185">Reference proteome</keyword>
<comment type="caution">
    <text evidence="1">The sequence shown here is derived from an EMBL/GenBank/DDBJ whole genome shotgun (WGS) entry which is preliminary data.</text>
</comment>
<evidence type="ECO:0000313" key="2">
    <source>
        <dbReference type="Proteomes" id="UP001596160"/>
    </source>
</evidence>
<dbReference type="EMBL" id="JBHSKP010000008">
    <property type="protein sequence ID" value="MFC5153085.1"/>
    <property type="molecule type" value="Genomic_DNA"/>
</dbReference>
<accession>A0ABW0AH56</accession>
<proteinExistence type="predicted"/>
<protein>
    <submittedName>
        <fullName evidence="1">Uncharacterized protein</fullName>
    </submittedName>
</protein>
<dbReference type="Proteomes" id="UP001596160">
    <property type="component" value="Unassembled WGS sequence"/>
</dbReference>
<name>A0ABW0AH56_9ACTN</name>
<dbReference type="RefSeq" id="WP_344474263.1">
    <property type="nucleotide sequence ID" value="NZ_BAAASB010000004.1"/>
</dbReference>
<sequence length="274" mass="30012">MSPTHTTTEAEDAGRLIAFGLRPRLHPVADTVYTELINRYRQDDDFRLLTDRIAFGLGLRTVAAGLEAGLVLAAAESSVYETRIEDYARAARLRGDGEKLLHGVIHLAIATLSFPRPPDLAEDESLRRFTAGQVDEFVRGICDELKHRTAKNAESTDAPSDTPELERAWRAYARRPETARTEDSRAAHSTTLAMTSRALRFLTDQGLMSRFQSGGDEPEVFQPTPRYRVQVRELAATAAFKELLALGVVPLTGPAGTLRAATPGGPGEKDTIDV</sequence>
<evidence type="ECO:0000313" key="1">
    <source>
        <dbReference type="EMBL" id="MFC5153085.1"/>
    </source>
</evidence>
<gene>
    <name evidence="1" type="ORF">ACFPRH_15210</name>
</gene>
<organism evidence="1 2">
    <name type="scientific">Streptomyces amakusaensis</name>
    <dbReference type="NCBI Taxonomy" id="67271"/>
    <lineage>
        <taxon>Bacteria</taxon>
        <taxon>Bacillati</taxon>
        <taxon>Actinomycetota</taxon>
        <taxon>Actinomycetes</taxon>
        <taxon>Kitasatosporales</taxon>
        <taxon>Streptomycetaceae</taxon>
        <taxon>Streptomyces</taxon>
    </lineage>
</organism>